<gene>
    <name evidence="2" type="ORF">BDA96_02G187200</name>
</gene>
<reference evidence="2" key="2">
    <citation type="submission" date="2020-10" db="EMBL/GenBank/DDBJ databases">
        <authorList>
            <person name="Cooper E.A."/>
            <person name="Brenton Z.W."/>
            <person name="Flinn B.S."/>
            <person name="Jenkins J."/>
            <person name="Shu S."/>
            <person name="Flowers D."/>
            <person name="Luo F."/>
            <person name="Wang Y."/>
            <person name="Xia P."/>
            <person name="Barry K."/>
            <person name="Daum C."/>
            <person name="Lipzen A."/>
            <person name="Yoshinaga Y."/>
            <person name="Schmutz J."/>
            <person name="Saski C."/>
            <person name="Vermerris W."/>
            <person name="Kresovich S."/>
        </authorList>
    </citation>
    <scope>NUCLEOTIDE SEQUENCE</scope>
</reference>
<proteinExistence type="predicted"/>
<dbReference type="AlphaFoldDB" id="A0A921RPA2"/>
<protein>
    <submittedName>
        <fullName evidence="2">Uncharacterized protein</fullName>
    </submittedName>
</protein>
<dbReference type="EMBL" id="CM027681">
    <property type="protein sequence ID" value="KAG0543395.1"/>
    <property type="molecule type" value="Genomic_DNA"/>
</dbReference>
<reference evidence="2" key="1">
    <citation type="journal article" date="2019" name="BMC Genomics">
        <title>A new reference genome for Sorghum bicolor reveals high levels of sequence similarity between sweet and grain genotypes: implications for the genetics of sugar metabolism.</title>
        <authorList>
            <person name="Cooper E.A."/>
            <person name="Brenton Z.W."/>
            <person name="Flinn B.S."/>
            <person name="Jenkins J."/>
            <person name="Shu S."/>
            <person name="Flowers D."/>
            <person name="Luo F."/>
            <person name="Wang Y."/>
            <person name="Xia P."/>
            <person name="Barry K."/>
            <person name="Daum C."/>
            <person name="Lipzen A."/>
            <person name="Yoshinaga Y."/>
            <person name="Schmutz J."/>
            <person name="Saski C."/>
            <person name="Vermerris W."/>
            <person name="Kresovich S."/>
        </authorList>
    </citation>
    <scope>NUCLEOTIDE SEQUENCE</scope>
</reference>
<evidence type="ECO:0000313" key="2">
    <source>
        <dbReference type="EMBL" id="KAG0543395.1"/>
    </source>
</evidence>
<comment type="caution">
    <text evidence="2">The sequence shown here is derived from an EMBL/GenBank/DDBJ whole genome shotgun (WGS) entry which is preliminary data.</text>
</comment>
<feature type="region of interest" description="Disordered" evidence="1">
    <location>
        <begin position="70"/>
        <end position="101"/>
    </location>
</feature>
<dbReference type="Proteomes" id="UP000807115">
    <property type="component" value="Chromosome 2"/>
</dbReference>
<evidence type="ECO:0000256" key="1">
    <source>
        <dbReference type="SAM" id="MobiDB-lite"/>
    </source>
</evidence>
<accession>A0A921RPA2</accession>
<organism evidence="2 3">
    <name type="scientific">Sorghum bicolor</name>
    <name type="common">Sorghum</name>
    <name type="synonym">Sorghum vulgare</name>
    <dbReference type="NCBI Taxonomy" id="4558"/>
    <lineage>
        <taxon>Eukaryota</taxon>
        <taxon>Viridiplantae</taxon>
        <taxon>Streptophyta</taxon>
        <taxon>Embryophyta</taxon>
        <taxon>Tracheophyta</taxon>
        <taxon>Spermatophyta</taxon>
        <taxon>Magnoliopsida</taxon>
        <taxon>Liliopsida</taxon>
        <taxon>Poales</taxon>
        <taxon>Poaceae</taxon>
        <taxon>PACMAD clade</taxon>
        <taxon>Panicoideae</taxon>
        <taxon>Andropogonodae</taxon>
        <taxon>Andropogoneae</taxon>
        <taxon>Sorghinae</taxon>
        <taxon>Sorghum</taxon>
    </lineage>
</organism>
<feature type="compositionally biased region" description="Acidic residues" evidence="1">
    <location>
        <begin position="73"/>
        <end position="85"/>
    </location>
</feature>
<sequence>MRRSPLRILLSAGSEMRICTRMSSPTVAGLRGVAAFPPLPGLPTPLDEAEERSPSAFFILLAAAEVRERWSEAEDAEEAEEEAGDDACAPAVAATDEDCGM</sequence>
<evidence type="ECO:0000313" key="3">
    <source>
        <dbReference type="Proteomes" id="UP000807115"/>
    </source>
</evidence>
<name>A0A921RPA2_SORBI</name>